<evidence type="ECO:0000313" key="1">
    <source>
        <dbReference type="EMBL" id="GAA4445567.1"/>
    </source>
</evidence>
<keyword evidence="2" id="KW-1185">Reference proteome</keyword>
<protein>
    <submittedName>
        <fullName evidence="1">Rrf2 family transcriptional regulator</fullName>
    </submittedName>
</protein>
<dbReference type="PROSITE" id="PS51197">
    <property type="entry name" value="HTH_RRF2_2"/>
    <property type="match status" value="1"/>
</dbReference>
<organism evidence="1 2">
    <name type="scientific">Ravibacter arvi</name>
    <dbReference type="NCBI Taxonomy" id="2051041"/>
    <lineage>
        <taxon>Bacteria</taxon>
        <taxon>Pseudomonadati</taxon>
        <taxon>Bacteroidota</taxon>
        <taxon>Cytophagia</taxon>
        <taxon>Cytophagales</taxon>
        <taxon>Spirosomataceae</taxon>
        <taxon>Ravibacter</taxon>
    </lineage>
</organism>
<dbReference type="InterPro" id="IPR030489">
    <property type="entry name" value="TR_Rrf2-type_CS"/>
</dbReference>
<dbReference type="SUPFAM" id="SSF46785">
    <property type="entry name" value="Winged helix' DNA-binding domain"/>
    <property type="match status" value="1"/>
</dbReference>
<dbReference type="InterPro" id="IPR036390">
    <property type="entry name" value="WH_DNA-bd_sf"/>
</dbReference>
<proteinExistence type="predicted"/>
<sequence>MFSKACEYGIKAIIYIATQSLENRRVKIGDVANHSGSPEAFTAKILGTLTKHRIVRSVKGPYGGFEIDVGRMKHMKVSEIVYAIDGDSIYKGCALGLDRCNAAEPCPMHDHFFSIRNELKKMLETTTVYDLATKLRSGASILVR</sequence>
<dbReference type="PROSITE" id="PS01332">
    <property type="entry name" value="HTH_RRF2_1"/>
    <property type="match status" value="1"/>
</dbReference>
<dbReference type="EMBL" id="BAABEY010000034">
    <property type="protein sequence ID" value="GAA4445567.1"/>
    <property type="molecule type" value="Genomic_DNA"/>
</dbReference>
<comment type="caution">
    <text evidence="1">The sequence shown here is derived from an EMBL/GenBank/DDBJ whole genome shotgun (WGS) entry which is preliminary data.</text>
</comment>
<dbReference type="InterPro" id="IPR036388">
    <property type="entry name" value="WH-like_DNA-bd_sf"/>
</dbReference>
<reference evidence="2" key="1">
    <citation type="journal article" date="2019" name="Int. J. Syst. Evol. Microbiol.">
        <title>The Global Catalogue of Microorganisms (GCM) 10K type strain sequencing project: providing services to taxonomists for standard genome sequencing and annotation.</title>
        <authorList>
            <consortium name="The Broad Institute Genomics Platform"/>
            <consortium name="The Broad Institute Genome Sequencing Center for Infectious Disease"/>
            <person name="Wu L."/>
            <person name="Ma J."/>
        </authorList>
    </citation>
    <scope>NUCLEOTIDE SEQUENCE [LARGE SCALE GENOMIC DNA]</scope>
    <source>
        <strain evidence="2">JCM 31920</strain>
    </source>
</reference>
<dbReference type="NCBIfam" id="TIGR00738">
    <property type="entry name" value="rrf2_super"/>
    <property type="match status" value="1"/>
</dbReference>
<dbReference type="PANTHER" id="PTHR33221">
    <property type="entry name" value="WINGED HELIX-TURN-HELIX TRANSCRIPTIONAL REGULATOR, RRF2 FAMILY"/>
    <property type="match status" value="1"/>
</dbReference>
<dbReference type="Gene3D" id="1.10.10.10">
    <property type="entry name" value="Winged helix-like DNA-binding domain superfamily/Winged helix DNA-binding domain"/>
    <property type="match status" value="1"/>
</dbReference>
<dbReference type="Pfam" id="PF02082">
    <property type="entry name" value="Rrf2"/>
    <property type="match status" value="1"/>
</dbReference>
<dbReference type="InterPro" id="IPR000944">
    <property type="entry name" value="Tscrpt_reg_Rrf2"/>
</dbReference>
<dbReference type="Proteomes" id="UP001501508">
    <property type="component" value="Unassembled WGS sequence"/>
</dbReference>
<evidence type="ECO:0000313" key="2">
    <source>
        <dbReference type="Proteomes" id="UP001501508"/>
    </source>
</evidence>
<dbReference type="RefSeq" id="WP_345032044.1">
    <property type="nucleotide sequence ID" value="NZ_BAABEY010000034.1"/>
</dbReference>
<name>A0ABP8M6V5_9BACT</name>
<dbReference type="PANTHER" id="PTHR33221:SF15">
    <property type="entry name" value="HTH-TYPE TRANSCRIPTIONAL REGULATOR YWGB-RELATED"/>
    <property type="match status" value="1"/>
</dbReference>
<gene>
    <name evidence="1" type="ORF">GCM10023091_37380</name>
</gene>
<accession>A0ABP8M6V5</accession>